<dbReference type="EMBL" id="CP029188">
    <property type="protein sequence ID" value="AWI33049.1"/>
    <property type="molecule type" value="Genomic_DNA"/>
</dbReference>
<name>A0A2S1T2Z9_9ACTN</name>
<dbReference type="KEGG" id="stir:DDW44_14445"/>
<keyword evidence="1" id="KW-0472">Membrane</keyword>
<evidence type="ECO:0000256" key="1">
    <source>
        <dbReference type="SAM" id="Phobius"/>
    </source>
</evidence>
<dbReference type="Proteomes" id="UP000244900">
    <property type="component" value="Chromosome"/>
</dbReference>
<keyword evidence="1" id="KW-0812">Transmembrane</keyword>
<feature type="transmembrane region" description="Helical" evidence="1">
    <location>
        <begin position="30"/>
        <end position="50"/>
    </location>
</feature>
<dbReference type="OrthoDB" id="9880120at2"/>
<keyword evidence="3" id="KW-1185">Reference proteome</keyword>
<sequence>MGVSLFLAGPAATAVVLTLLPGRPVVPEAAAFTLFGLMFPLFWGAVLRCHRVGLPTRGPDFLLALWLTPRWLRAAAGALVAVVVLCVAIGGAPAAGQPERTAEGYYLTHRGGREPVSRAVYESALKSGVRWFDAGATFFLAVSAVTVAAAHRAEEETLAGRRGARGDA</sequence>
<feature type="transmembrane region" description="Helical" evidence="1">
    <location>
        <begin position="71"/>
        <end position="92"/>
    </location>
</feature>
<organism evidence="2 3">
    <name type="scientific">Streptomyces tirandamycinicus</name>
    <dbReference type="NCBI Taxonomy" id="2174846"/>
    <lineage>
        <taxon>Bacteria</taxon>
        <taxon>Bacillati</taxon>
        <taxon>Actinomycetota</taxon>
        <taxon>Actinomycetes</taxon>
        <taxon>Kitasatosporales</taxon>
        <taxon>Streptomycetaceae</taxon>
        <taxon>Streptomyces</taxon>
    </lineage>
</organism>
<gene>
    <name evidence="2" type="ORF">DDW44_14445</name>
</gene>
<feature type="transmembrane region" description="Helical" evidence="1">
    <location>
        <begin position="131"/>
        <end position="151"/>
    </location>
</feature>
<accession>A0A2S1T2Z9</accession>
<protein>
    <submittedName>
        <fullName evidence="2">Uncharacterized protein</fullName>
    </submittedName>
</protein>
<reference evidence="2 3" key="1">
    <citation type="submission" date="2018-05" db="EMBL/GenBank/DDBJ databases">
        <title>Complete genome sequence of sponge-derived Streptomyces sp. HNM0039.</title>
        <authorList>
            <person name="Huang X."/>
            <person name="Zhou S."/>
        </authorList>
    </citation>
    <scope>NUCLEOTIDE SEQUENCE [LARGE SCALE GENOMIC DNA]</scope>
    <source>
        <strain evidence="2 3">HNM0039</strain>
    </source>
</reference>
<proteinExistence type="predicted"/>
<evidence type="ECO:0000313" key="3">
    <source>
        <dbReference type="Proteomes" id="UP000244900"/>
    </source>
</evidence>
<keyword evidence="1" id="KW-1133">Transmembrane helix</keyword>
<dbReference type="AlphaFoldDB" id="A0A2S1T2Z9"/>
<evidence type="ECO:0000313" key="2">
    <source>
        <dbReference type="EMBL" id="AWI33049.1"/>
    </source>
</evidence>